<dbReference type="Proteomes" id="UP000061569">
    <property type="component" value="Chromosome"/>
</dbReference>
<accession>A0A0S2DL93</accession>
<sequence length="218" mass="24811">MRKLNGWIAVLTLALLGFGSAHAGEEENLLVFVGEKMSVAEFKPELPPNTVMMDAVFKAKFRVRQVVYGRYDDEVIEFDAYDHFGVPGFAEYPHSLLFVLRQDDGFVQLKYQYVPVFRTRSGEWNGCGPVRNRDDQGRRYLAKAQPVAFAEEAYLRLSPERPRELDAKSYPRRDFRIEGDRAYCLTGSSLRELFELKKQAALKDEGWFGGNGAAPGSR</sequence>
<dbReference type="PATRIC" id="fig|69.6.peg.3878"/>
<gene>
    <name evidence="1" type="ORF">GLE_3941</name>
</gene>
<name>A0A0S2DL93_LYSEN</name>
<evidence type="ECO:0000313" key="1">
    <source>
        <dbReference type="EMBL" id="ALN59283.1"/>
    </source>
</evidence>
<protein>
    <submittedName>
        <fullName evidence="1">Uncharacterized protein</fullName>
    </submittedName>
</protein>
<organism evidence="1 2">
    <name type="scientific">Lysobacter enzymogenes</name>
    <dbReference type="NCBI Taxonomy" id="69"/>
    <lineage>
        <taxon>Bacteria</taxon>
        <taxon>Pseudomonadati</taxon>
        <taxon>Pseudomonadota</taxon>
        <taxon>Gammaproteobacteria</taxon>
        <taxon>Lysobacterales</taxon>
        <taxon>Lysobacteraceae</taxon>
        <taxon>Lysobacter</taxon>
    </lineage>
</organism>
<dbReference type="AlphaFoldDB" id="A0A0S2DL93"/>
<evidence type="ECO:0000313" key="2">
    <source>
        <dbReference type="Proteomes" id="UP000061569"/>
    </source>
</evidence>
<proteinExistence type="predicted"/>
<dbReference type="OrthoDB" id="6023725at2"/>
<dbReference type="KEGG" id="lez:GLE_3941"/>
<dbReference type="EMBL" id="CP013140">
    <property type="protein sequence ID" value="ALN59283.1"/>
    <property type="molecule type" value="Genomic_DNA"/>
</dbReference>
<reference evidence="1 2" key="1">
    <citation type="submission" date="2015-11" db="EMBL/GenBank/DDBJ databases">
        <title>Genome sequences of Lysobacter enzymogenes strain C3 and Lysobacter antibioticus ATCC 29479.</title>
        <authorList>
            <person name="Kobayashi D.Y."/>
        </authorList>
    </citation>
    <scope>NUCLEOTIDE SEQUENCE [LARGE SCALE GENOMIC DNA]</scope>
    <source>
        <strain evidence="1 2">C3</strain>
    </source>
</reference>
<dbReference type="STRING" id="69.GLE_3941"/>